<evidence type="ECO:0000313" key="3">
    <source>
        <dbReference type="Proteomes" id="UP000886885"/>
    </source>
</evidence>
<feature type="domain" description="4'-phosphopantetheinyl transferase" evidence="1">
    <location>
        <begin position="304"/>
        <end position="378"/>
    </location>
</feature>
<evidence type="ECO:0000259" key="1">
    <source>
        <dbReference type="Pfam" id="PF01648"/>
    </source>
</evidence>
<dbReference type="GO" id="GO:0019878">
    <property type="term" value="P:lysine biosynthetic process via aminoadipic acid"/>
    <property type="evidence" value="ECO:0007669"/>
    <property type="project" value="TreeGrafter"/>
</dbReference>
<organism evidence="2 3">
    <name type="scientific">Populus tomentosa</name>
    <name type="common">Chinese white poplar</name>
    <dbReference type="NCBI Taxonomy" id="118781"/>
    <lineage>
        <taxon>Eukaryota</taxon>
        <taxon>Viridiplantae</taxon>
        <taxon>Streptophyta</taxon>
        <taxon>Embryophyta</taxon>
        <taxon>Tracheophyta</taxon>
        <taxon>Spermatophyta</taxon>
        <taxon>Magnoliopsida</taxon>
        <taxon>eudicotyledons</taxon>
        <taxon>Gunneridae</taxon>
        <taxon>Pentapetalae</taxon>
        <taxon>rosids</taxon>
        <taxon>fabids</taxon>
        <taxon>Malpighiales</taxon>
        <taxon>Salicaceae</taxon>
        <taxon>Saliceae</taxon>
        <taxon>Populus</taxon>
    </lineage>
</organism>
<name>A0A8X7ZJ57_POPTO</name>
<comment type="caution">
    <text evidence="2">The sequence shown here is derived from an EMBL/GenBank/DDBJ whole genome shotgun (WGS) entry which is preliminary data.</text>
</comment>
<dbReference type="Proteomes" id="UP000886885">
    <property type="component" value="Chromosome 6D"/>
</dbReference>
<sequence length="566" mass="63851">MFSFMQKMLRFQRSFSVSPFPALPLQLPSPTETHLWFVVPDEFKSVSLLNQYMELLSPCEKENVLSMRGEQLQKSALLARTLVRTTIARCKFYVFDEMNLSNLDWFAGDDVVSIDATFAGCFCKLKKIRHNCTYKTLARCSTLTFYLMHILKADVILLDVVIEHFLEFIVVVVERICFVWQFSVLDSADRQSNAICATLFVAFVLQDAVGYGITGIFLNDVVLLLDQINHRVVDPRSLKFKRNVHGKPELEWESDGGQCPSPLHFNISHTSSLIACGVTVNSSVCTLIIFILLSMFSVNVMPKIGIDIEEKQRKIKNNILAFARRYFSLHEVEHLSSISDSEVQRQEFVKLWTLKEAYVKALGRGFSAAPFKTFTIRIKNAFRRGFDHADDIGSGVCHKILSFFEKALMQIRNMANVNEMNHLSSLVSSSLCFEIDAANKERLPGKRYSSCNADSIGSPFFLASLSVIFLSKPMINVSFKLCNQASEVVVESSDHPERLTNNWQFGLFELASSHYAAVCMEKDKASDAGMSAPMRLTVRKTIPFVEDECISGTDAVVPIAGLIEQF</sequence>
<dbReference type="InterPro" id="IPR008278">
    <property type="entry name" value="4-PPantetheinyl_Trfase_dom"/>
</dbReference>
<keyword evidence="3" id="KW-1185">Reference proteome</keyword>
<protein>
    <recommendedName>
        <fullName evidence="1">4'-phosphopantetheinyl transferase domain-containing protein</fullName>
    </recommendedName>
</protein>
<dbReference type="FunFam" id="3.90.470.20:FF:000035">
    <property type="entry name" value="L-aminoadipate-semialdehyde dehydrogenase-phosphopantetheinyl transferase"/>
    <property type="match status" value="1"/>
</dbReference>
<reference evidence="2" key="1">
    <citation type="journal article" date="2020" name="bioRxiv">
        <title>Hybrid origin of Populus tomentosa Carr. identified through genome sequencing and phylogenomic analysis.</title>
        <authorList>
            <person name="An X."/>
            <person name="Gao K."/>
            <person name="Chen Z."/>
            <person name="Li J."/>
            <person name="Yang X."/>
            <person name="Yang X."/>
            <person name="Zhou J."/>
            <person name="Guo T."/>
            <person name="Zhao T."/>
            <person name="Huang S."/>
            <person name="Miao D."/>
            <person name="Khan W.U."/>
            <person name="Rao P."/>
            <person name="Ye M."/>
            <person name="Lei B."/>
            <person name="Liao W."/>
            <person name="Wang J."/>
            <person name="Ji L."/>
            <person name="Li Y."/>
            <person name="Guo B."/>
            <person name="Mustafa N.S."/>
            <person name="Li S."/>
            <person name="Yun Q."/>
            <person name="Keller S.R."/>
            <person name="Mao J."/>
            <person name="Zhang R."/>
            <person name="Strauss S.H."/>
        </authorList>
    </citation>
    <scope>NUCLEOTIDE SEQUENCE</scope>
    <source>
        <strain evidence="2">GM15</strain>
        <tissue evidence="2">Leaf</tissue>
    </source>
</reference>
<dbReference type="PANTHER" id="PTHR12215">
    <property type="entry name" value="PHOSPHOPANTETHEINE TRANSFERASE"/>
    <property type="match status" value="1"/>
</dbReference>
<gene>
    <name evidence="2" type="ORF">POTOM_026067</name>
</gene>
<dbReference type="AlphaFoldDB" id="A0A8X7ZJ57"/>
<dbReference type="GO" id="GO:0008897">
    <property type="term" value="F:holo-[acyl-carrier-protein] synthase activity"/>
    <property type="evidence" value="ECO:0007669"/>
    <property type="project" value="InterPro"/>
</dbReference>
<dbReference type="Pfam" id="PF01648">
    <property type="entry name" value="ACPS"/>
    <property type="match status" value="1"/>
</dbReference>
<dbReference type="InterPro" id="IPR050559">
    <property type="entry name" value="P-Pant_transferase_sf"/>
</dbReference>
<dbReference type="GO" id="GO:0000287">
    <property type="term" value="F:magnesium ion binding"/>
    <property type="evidence" value="ECO:0007669"/>
    <property type="project" value="InterPro"/>
</dbReference>
<dbReference type="PANTHER" id="PTHR12215:SF15">
    <property type="entry name" value="4'-PHOSPHOPANTETHEINYL TRANSFERASE SUPERFAMILY-RELATED"/>
    <property type="match status" value="1"/>
</dbReference>
<evidence type="ECO:0000313" key="2">
    <source>
        <dbReference type="EMBL" id="KAG6770386.1"/>
    </source>
</evidence>
<proteinExistence type="predicted"/>
<accession>A0A8X7ZJ57</accession>
<dbReference type="GO" id="GO:0005829">
    <property type="term" value="C:cytosol"/>
    <property type="evidence" value="ECO:0007669"/>
    <property type="project" value="TreeGrafter"/>
</dbReference>
<dbReference type="EMBL" id="JAAWWB010000012">
    <property type="protein sequence ID" value="KAG6770386.1"/>
    <property type="molecule type" value="Genomic_DNA"/>
</dbReference>
<dbReference type="OrthoDB" id="26719at2759"/>